<dbReference type="AlphaFoldDB" id="A0A5N6TNH6"/>
<keyword evidence="2" id="KW-1185">Reference proteome</keyword>
<evidence type="ECO:0000313" key="1">
    <source>
        <dbReference type="EMBL" id="KAE8147659.1"/>
    </source>
</evidence>
<evidence type="ECO:0000313" key="2">
    <source>
        <dbReference type="Proteomes" id="UP000325780"/>
    </source>
</evidence>
<protein>
    <submittedName>
        <fullName evidence="1">Uncharacterized protein</fullName>
    </submittedName>
</protein>
<gene>
    <name evidence="1" type="ORF">BDV25DRAFT_142527</name>
</gene>
<dbReference type="InterPro" id="IPR022198">
    <property type="entry name" value="DUF3723"/>
</dbReference>
<dbReference type="EMBL" id="ML742196">
    <property type="protein sequence ID" value="KAE8147659.1"/>
    <property type="molecule type" value="Genomic_DNA"/>
</dbReference>
<dbReference type="Proteomes" id="UP000325780">
    <property type="component" value="Unassembled WGS sequence"/>
</dbReference>
<accession>A0A5N6TNH6</accession>
<dbReference type="Pfam" id="PF12520">
    <property type="entry name" value="DUF3723"/>
    <property type="match status" value="1"/>
</dbReference>
<name>A0A5N6TNH6_ASPAV</name>
<reference evidence="1 2" key="1">
    <citation type="submission" date="2019-04" db="EMBL/GenBank/DDBJ databases">
        <title>Friends and foes A comparative genomics study of 23 Aspergillus species from section Flavi.</title>
        <authorList>
            <consortium name="DOE Joint Genome Institute"/>
            <person name="Kjaerbolling I."/>
            <person name="Vesth T."/>
            <person name="Frisvad J.C."/>
            <person name="Nybo J.L."/>
            <person name="Theobald S."/>
            <person name="Kildgaard S."/>
            <person name="Isbrandt T."/>
            <person name="Kuo A."/>
            <person name="Sato A."/>
            <person name="Lyhne E.K."/>
            <person name="Kogle M.E."/>
            <person name="Wiebenga A."/>
            <person name="Kun R.S."/>
            <person name="Lubbers R.J."/>
            <person name="Makela M.R."/>
            <person name="Barry K."/>
            <person name="Chovatia M."/>
            <person name="Clum A."/>
            <person name="Daum C."/>
            <person name="Haridas S."/>
            <person name="He G."/>
            <person name="LaButti K."/>
            <person name="Lipzen A."/>
            <person name="Mondo S."/>
            <person name="Riley R."/>
            <person name="Salamov A."/>
            <person name="Simmons B.A."/>
            <person name="Magnuson J.K."/>
            <person name="Henrissat B."/>
            <person name="Mortensen U.H."/>
            <person name="Larsen T.O."/>
            <person name="Devries R.P."/>
            <person name="Grigoriev I.V."/>
            <person name="Machida M."/>
            <person name="Baker S.E."/>
            <person name="Andersen M.R."/>
        </authorList>
    </citation>
    <scope>NUCLEOTIDE SEQUENCE [LARGE SCALE GENOMIC DNA]</scope>
    <source>
        <strain evidence="1 2">IBT 18842</strain>
    </source>
</reference>
<sequence>MTKNIRGIQAANPARAKARAKADKSIIHNMATLARKLGFQTTQIDAILQQSPDRQITQTALLKAQKPDHFHYNRETFKSLIKQIASCFGRAILNKGPPMTLTAGRAIKLKDRYGIPPEHAQPLDRPHLFLDRLHSATSMQRNLSSLEVRRSVYYAFFGKPSSQTYMYTVL</sequence>
<proteinExistence type="predicted"/>
<dbReference type="OrthoDB" id="4227485at2759"/>
<organism evidence="1 2">
    <name type="scientific">Aspergillus avenaceus</name>
    <dbReference type="NCBI Taxonomy" id="36643"/>
    <lineage>
        <taxon>Eukaryota</taxon>
        <taxon>Fungi</taxon>
        <taxon>Dikarya</taxon>
        <taxon>Ascomycota</taxon>
        <taxon>Pezizomycotina</taxon>
        <taxon>Eurotiomycetes</taxon>
        <taxon>Eurotiomycetidae</taxon>
        <taxon>Eurotiales</taxon>
        <taxon>Aspergillaceae</taxon>
        <taxon>Aspergillus</taxon>
        <taxon>Aspergillus subgen. Circumdati</taxon>
    </lineage>
</organism>